<proteinExistence type="predicted"/>
<dbReference type="PANTHER" id="PTHR43045">
    <property type="entry name" value="SHIKIMATE TRANSPORTER"/>
    <property type="match status" value="1"/>
</dbReference>
<feature type="transmembrane region" description="Helical" evidence="8">
    <location>
        <begin position="337"/>
        <end position="356"/>
    </location>
</feature>
<name>A0ABP9T4K1_9ACTN</name>
<feature type="transmembrane region" description="Helical" evidence="8">
    <location>
        <begin position="56"/>
        <end position="76"/>
    </location>
</feature>
<evidence type="ECO:0000256" key="3">
    <source>
        <dbReference type="ARBA" id="ARBA00022475"/>
    </source>
</evidence>
<evidence type="ECO:0000256" key="7">
    <source>
        <dbReference type="SAM" id="MobiDB-lite"/>
    </source>
</evidence>
<keyword evidence="5 8" id="KW-1133">Transmembrane helix</keyword>
<dbReference type="InterPro" id="IPR005829">
    <property type="entry name" value="Sugar_transporter_CS"/>
</dbReference>
<feature type="transmembrane region" description="Helical" evidence="8">
    <location>
        <begin position="115"/>
        <end position="136"/>
    </location>
</feature>
<reference evidence="11" key="1">
    <citation type="journal article" date="2019" name="Int. J. Syst. Evol. Microbiol.">
        <title>The Global Catalogue of Microorganisms (GCM) 10K type strain sequencing project: providing services to taxonomists for standard genome sequencing and annotation.</title>
        <authorList>
            <consortium name="The Broad Institute Genomics Platform"/>
            <consortium name="The Broad Institute Genome Sequencing Center for Infectious Disease"/>
            <person name="Wu L."/>
            <person name="Ma J."/>
        </authorList>
    </citation>
    <scope>NUCLEOTIDE SEQUENCE [LARGE SCALE GENOMIC DNA]</scope>
    <source>
        <strain evidence="11">JCM 18306</strain>
    </source>
</reference>
<comment type="subcellular location">
    <subcellularLocation>
        <location evidence="1">Cell membrane</location>
        <topology evidence="1">Multi-pass membrane protein</topology>
    </subcellularLocation>
</comment>
<feature type="transmembrane region" description="Helical" evidence="8">
    <location>
        <begin position="362"/>
        <end position="380"/>
    </location>
</feature>
<evidence type="ECO:0000256" key="4">
    <source>
        <dbReference type="ARBA" id="ARBA00022692"/>
    </source>
</evidence>
<sequence length="468" mass="51168">MSKSTESHTGISESDQHTARQRTAIPESARTGPEPSTLRRVVAAAMAGTVVEWYEFFLYAAAAALVFGTTFFPATGNPLDGVIAAMLTYFVGFVARPLGGLIFGHFGDKYGRKKLLQFSLVLVGVATFVMGLLPTFDQVGYWAPALLVALRFVQGFAVGGEWGGAVLLIAEHSPDSRRGFYASFPQAAVPLGNLLATGVLLVLSSVLSEAQFLSWGWRIGFFLSAIVVLVGWYIRSKVEDADIFKEAMEQAKQSESNSAPILEVCRRYPRNIITGMGMKLVENIWYWLVVTFSITYLHQIGVETDTILELLLAAHFVNVFLIPFVGHLSDRLGRRPIYLIGVVLVGIQAFTLFPLYNTKNPALIVLGISLGVFTWSLMYAPQAALLVEMFPTRMRYSGVSITYQMVTIFGGSLAPVIATTLLRNTGSWIPIAIYVATAAAISLVATLLMRETRGSSLHHLDHKLEANT</sequence>
<gene>
    <name evidence="10" type="ORF">GCM10023323_40510</name>
</gene>
<evidence type="ECO:0000259" key="9">
    <source>
        <dbReference type="PROSITE" id="PS50850"/>
    </source>
</evidence>
<comment type="caution">
    <text evidence="10">The sequence shown here is derived from an EMBL/GenBank/DDBJ whole genome shotgun (WGS) entry which is preliminary data.</text>
</comment>
<protein>
    <submittedName>
        <fullName evidence="10">MFS transporter</fullName>
    </submittedName>
</protein>
<feature type="transmembrane region" description="Helical" evidence="8">
    <location>
        <begin position="307"/>
        <end position="325"/>
    </location>
</feature>
<feature type="transmembrane region" description="Helical" evidence="8">
    <location>
        <begin position="82"/>
        <end position="103"/>
    </location>
</feature>
<feature type="compositionally biased region" description="Polar residues" evidence="7">
    <location>
        <begin position="1"/>
        <end position="13"/>
    </location>
</feature>
<keyword evidence="11" id="KW-1185">Reference proteome</keyword>
<keyword evidence="3" id="KW-1003">Cell membrane</keyword>
<dbReference type="RefSeq" id="WP_345632278.1">
    <property type="nucleotide sequence ID" value="NZ_BAABJR010000009.1"/>
</dbReference>
<keyword evidence="2" id="KW-0813">Transport</keyword>
<evidence type="ECO:0000256" key="8">
    <source>
        <dbReference type="SAM" id="Phobius"/>
    </source>
</evidence>
<keyword evidence="6 8" id="KW-0472">Membrane</keyword>
<feature type="transmembrane region" description="Helical" evidence="8">
    <location>
        <begin position="180"/>
        <end position="203"/>
    </location>
</feature>
<keyword evidence="4 8" id="KW-0812">Transmembrane</keyword>
<dbReference type="CDD" id="cd17369">
    <property type="entry name" value="MFS_ShiA_like"/>
    <property type="match status" value="1"/>
</dbReference>
<organism evidence="10 11">
    <name type="scientific">Streptomyces thinghirensis</name>
    <dbReference type="NCBI Taxonomy" id="551547"/>
    <lineage>
        <taxon>Bacteria</taxon>
        <taxon>Bacillati</taxon>
        <taxon>Actinomycetota</taxon>
        <taxon>Actinomycetes</taxon>
        <taxon>Kitasatosporales</taxon>
        <taxon>Streptomycetaceae</taxon>
        <taxon>Streptomyces</taxon>
    </lineage>
</organism>
<dbReference type="Proteomes" id="UP001499878">
    <property type="component" value="Unassembled WGS sequence"/>
</dbReference>
<evidence type="ECO:0000256" key="1">
    <source>
        <dbReference type="ARBA" id="ARBA00004651"/>
    </source>
</evidence>
<feature type="transmembrane region" description="Helical" evidence="8">
    <location>
        <begin position="428"/>
        <end position="449"/>
    </location>
</feature>
<feature type="region of interest" description="Disordered" evidence="7">
    <location>
        <begin position="1"/>
        <end position="34"/>
    </location>
</feature>
<dbReference type="PANTHER" id="PTHR43045:SF1">
    <property type="entry name" value="SHIKIMATE TRANSPORTER"/>
    <property type="match status" value="1"/>
</dbReference>
<dbReference type="SUPFAM" id="SSF103473">
    <property type="entry name" value="MFS general substrate transporter"/>
    <property type="match status" value="1"/>
</dbReference>
<evidence type="ECO:0000256" key="6">
    <source>
        <dbReference type="ARBA" id="ARBA00023136"/>
    </source>
</evidence>
<dbReference type="EMBL" id="BAABJR010000009">
    <property type="protein sequence ID" value="GAA5210933.1"/>
    <property type="molecule type" value="Genomic_DNA"/>
</dbReference>
<accession>A0ABP9T4K1</accession>
<feature type="transmembrane region" description="Helical" evidence="8">
    <location>
        <begin position="142"/>
        <end position="168"/>
    </location>
</feature>
<dbReference type="InterPro" id="IPR005828">
    <property type="entry name" value="MFS_sugar_transport-like"/>
</dbReference>
<feature type="transmembrane region" description="Helical" evidence="8">
    <location>
        <begin position="401"/>
        <end position="422"/>
    </location>
</feature>
<evidence type="ECO:0000256" key="2">
    <source>
        <dbReference type="ARBA" id="ARBA00022448"/>
    </source>
</evidence>
<evidence type="ECO:0000313" key="10">
    <source>
        <dbReference type="EMBL" id="GAA5210933.1"/>
    </source>
</evidence>
<dbReference type="PROSITE" id="PS00217">
    <property type="entry name" value="SUGAR_TRANSPORT_2"/>
    <property type="match status" value="1"/>
</dbReference>
<evidence type="ECO:0000313" key="11">
    <source>
        <dbReference type="Proteomes" id="UP001499878"/>
    </source>
</evidence>
<feature type="transmembrane region" description="Helical" evidence="8">
    <location>
        <begin position="215"/>
        <end position="234"/>
    </location>
</feature>
<dbReference type="Pfam" id="PF00083">
    <property type="entry name" value="Sugar_tr"/>
    <property type="match status" value="2"/>
</dbReference>
<evidence type="ECO:0000256" key="5">
    <source>
        <dbReference type="ARBA" id="ARBA00022989"/>
    </source>
</evidence>
<dbReference type="PROSITE" id="PS50850">
    <property type="entry name" value="MFS"/>
    <property type="match status" value="1"/>
</dbReference>
<dbReference type="Gene3D" id="1.20.1250.20">
    <property type="entry name" value="MFS general substrate transporter like domains"/>
    <property type="match status" value="1"/>
</dbReference>
<feature type="transmembrane region" description="Helical" evidence="8">
    <location>
        <begin position="284"/>
        <end position="301"/>
    </location>
</feature>
<dbReference type="InterPro" id="IPR036259">
    <property type="entry name" value="MFS_trans_sf"/>
</dbReference>
<dbReference type="InterPro" id="IPR020846">
    <property type="entry name" value="MFS_dom"/>
</dbReference>
<feature type="domain" description="Major facilitator superfamily (MFS) profile" evidence="9">
    <location>
        <begin position="41"/>
        <end position="453"/>
    </location>
</feature>